<dbReference type="PANTHER" id="PTHR43639">
    <property type="entry name" value="OXIDOREDUCTASE, SHORT-CHAIN DEHYDROGENASE/REDUCTASE FAMILY (AFU_ORTHOLOGUE AFUA_5G02870)"/>
    <property type="match status" value="1"/>
</dbReference>
<dbReference type="InterPro" id="IPR036291">
    <property type="entry name" value="NAD(P)-bd_dom_sf"/>
</dbReference>
<dbReference type="Gene3D" id="3.40.50.720">
    <property type="entry name" value="NAD(P)-binding Rossmann-like Domain"/>
    <property type="match status" value="1"/>
</dbReference>
<evidence type="ECO:0000256" key="2">
    <source>
        <dbReference type="ARBA" id="ARBA00023002"/>
    </source>
</evidence>
<name>A0A7S8J163_9BACT</name>
<dbReference type="Pfam" id="PF13561">
    <property type="entry name" value="adh_short_C2"/>
    <property type="match status" value="1"/>
</dbReference>
<proteinExistence type="inferred from homology"/>
<protein>
    <submittedName>
        <fullName evidence="3">3-oxoacyl-ACP reductase</fullName>
    </submittedName>
</protein>
<dbReference type="InterPro" id="IPR002347">
    <property type="entry name" value="SDR_fam"/>
</dbReference>
<evidence type="ECO:0000256" key="1">
    <source>
        <dbReference type="ARBA" id="ARBA00006484"/>
    </source>
</evidence>
<dbReference type="PANTHER" id="PTHR43639:SF1">
    <property type="entry name" value="SHORT-CHAIN DEHYDROGENASE_REDUCTASE FAMILY PROTEIN"/>
    <property type="match status" value="1"/>
</dbReference>
<dbReference type="FunFam" id="3.40.50.720:FF:000173">
    <property type="entry name" value="3-oxoacyl-[acyl-carrier protein] reductase"/>
    <property type="match status" value="1"/>
</dbReference>
<comment type="similarity">
    <text evidence="1">Belongs to the short-chain dehydrogenases/reductases (SDR) family.</text>
</comment>
<dbReference type="AlphaFoldDB" id="A0A7S8J163"/>
<keyword evidence="2" id="KW-0560">Oxidoreductase</keyword>
<dbReference type="CDD" id="cd05233">
    <property type="entry name" value="SDR_c"/>
    <property type="match status" value="1"/>
</dbReference>
<accession>A0A7S8J163</accession>
<dbReference type="SUPFAM" id="SSF51735">
    <property type="entry name" value="NAD(P)-binding Rossmann-fold domains"/>
    <property type="match status" value="1"/>
</dbReference>
<organism evidence="3 4">
    <name type="scientific">Candidatus Nitrospira kreftii</name>
    <dbReference type="NCBI Taxonomy" id="2652173"/>
    <lineage>
        <taxon>Bacteria</taxon>
        <taxon>Pseudomonadati</taxon>
        <taxon>Nitrospirota</taxon>
        <taxon>Nitrospiria</taxon>
        <taxon>Nitrospirales</taxon>
        <taxon>Nitrospiraceae</taxon>
        <taxon>Nitrospira</taxon>
    </lineage>
</organism>
<dbReference type="PRINTS" id="PR00081">
    <property type="entry name" value="GDHRDH"/>
</dbReference>
<evidence type="ECO:0000313" key="4">
    <source>
        <dbReference type="Proteomes" id="UP000593737"/>
    </source>
</evidence>
<dbReference type="KEGG" id="nkf:Nkreftii_003354"/>
<dbReference type="Proteomes" id="UP000593737">
    <property type="component" value="Chromosome"/>
</dbReference>
<dbReference type="GO" id="GO:0016491">
    <property type="term" value="F:oxidoreductase activity"/>
    <property type="evidence" value="ECO:0007669"/>
    <property type="project" value="UniProtKB-KW"/>
</dbReference>
<reference evidence="3 4" key="1">
    <citation type="journal article" date="2020" name="ISME J.">
        <title>Enrichment and physiological characterization of a novel comammox Nitrospira indicates ammonium inhibition of complete nitrification.</title>
        <authorList>
            <person name="Sakoula D."/>
            <person name="Koch H."/>
            <person name="Frank J."/>
            <person name="Jetten M.S.M."/>
            <person name="van Kessel M.A.H.J."/>
            <person name="Lucker S."/>
        </authorList>
    </citation>
    <scope>NUCLEOTIDE SEQUENCE [LARGE SCALE GENOMIC DNA]</scope>
    <source>
        <strain evidence="3">Comreactor17</strain>
    </source>
</reference>
<dbReference type="PRINTS" id="PR00080">
    <property type="entry name" value="SDRFAMILY"/>
</dbReference>
<sequence>MGQLVALITGGAKGIGRGIALDLAARQWKVAICYRTSEAAAQNTAQEITAQGGQALAICCDVSDPVSAKHLVTQVEKKWGRIDVLVNGAGPYHRVNLFDETIDGWNEMFDGNLHPIFYLAQAVAPGMKTRKAGHIINFGMANADQMEAQPDVTAHYIAKAGVLILTRTLAKLLAPYGITVNAVSPGFIDSGSAPPQELDAMTKRIPAGYIGTVDDTVAVVRFLLSEDARYVNGANIQISGGWGI</sequence>
<dbReference type="EMBL" id="CP047423">
    <property type="protein sequence ID" value="QPD05580.1"/>
    <property type="molecule type" value="Genomic_DNA"/>
</dbReference>
<evidence type="ECO:0000313" key="3">
    <source>
        <dbReference type="EMBL" id="QPD05580.1"/>
    </source>
</evidence>
<gene>
    <name evidence="3" type="ORF">Nkreftii_003354</name>
</gene>